<evidence type="ECO:0000256" key="1">
    <source>
        <dbReference type="ARBA" id="ARBA00004123"/>
    </source>
</evidence>
<comment type="caution">
    <text evidence="9">The sequence shown here is derived from an EMBL/GenBank/DDBJ whole genome shotgun (WGS) entry which is preliminary data.</text>
</comment>
<dbReference type="GO" id="GO:0006351">
    <property type="term" value="P:DNA-templated transcription"/>
    <property type="evidence" value="ECO:0007669"/>
    <property type="project" value="InterPro"/>
</dbReference>
<evidence type="ECO:0000256" key="4">
    <source>
        <dbReference type="ARBA" id="ARBA00023125"/>
    </source>
</evidence>
<dbReference type="GO" id="GO:0005634">
    <property type="term" value="C:nucleus"/>
    <property type="evidence" value="ECO:0007669"/>
    <property type="project" value="UniProtKB-SubCell"/>
</dbReference>
<dbReference type="CDD" id="cd00067">
    <property type="entry name" value="GAL4"/>
    <property type="match status" value="1"/>
</dbReference>
<dbReference type="InterPro" id="IPR036864">
    <property type="entry name" value="Zn2-C6_fun-type_DNA-bd_sf"/>
</dbReference>
<dbReference type="GO" id="GO:0008270">
    <property type="term" value="F:zinc ion binding"/>
    <property type="evidence" value="ECO:0007669"/>
    <property type="project" value="InterPro"/>
</dbReference>
<feature type="region of interest" description="Disordered" evidence="7">
    <location>
        <begin position="1"/>
        <end position="47"/>
    </location>
</feature>
<dbReference type="SMART" id="SM00906">
    <property type="entry name" value="Fungal_trans"/>
    <property type="match status" value="1"/>
</dbReference>
<evidence type="ECO:0000259" key="8">
    <source>
        <dbReference type="PROSITE" id="PS50048"/>
    </source>
</evidence>
<dbReference type="Gene3D" id="4.10.240.10">
    <property type="entry name" value="Zn(2)-C6 fungal-type DNA-binding domain"/>
    <property type="match status" value="1"/>
</dbReference>
<dbReference type="Pfam" id="PF00172">
    <property type="entry name" value="Zn_clus"/>
    <property type="match status" value="1"/>
</dbReference>
<evidence type="ECO:0000256" key="5">
    <source>
        <dbReference type="ARBA" id="ARBA00023163"/>
    </source>
</evidence>
<evidence type="ECO:0000256" key="3">
    <source>
        <dbReference type="ARBA" id="ARBA00023015"/>
    </source>
</evidence>
<feature type="compositionally biased region" description="Basic and acidic residues" evidence="7">
    <location>
        <begin position="14"/>
        <end position="26"/>
    </location>
</feature>
<dbReference type="InterPro" id="IPR007219">
    <property type="entry name" value="XnlR_reg_dom"/>
</dbReference>
<dbReference type="AlphaFoldDB" id="A0AA39TTM4"/>
<dbReference type="Pfam" id="PF04082">
    <property type="entry name" value="Fungal_trans"/>
    <property type="match status" value="1"/>
</dbReference>
<dbReference type="PROSITE" id="PS50048">
    <property type="entry name" value="ZN2_CY6_FUNGAL_2"/>
    <property type="match status" value="1"/>
</dbReference>
<evidence type="ECO:0000313" key="10">
    <source>
        <dbReference type="Proteomes" id="UP001175000"/>
    </source>
</evidence>
<feature type="domain" description="Zn(2)-C6 fungal-type" evidence="8">
    <location>
        <begin position="50"/>
        <end position="80"/>
    </location>
</feature>
<dbReference type="CDD" id="cd12148">
    <property type="entry name" value="fungal_TF_MHR"/>
    <property type="match status" value="1"/>
</dbReference>
<keyword evidence="4" id="KW-0238">DNA-binding</keyword>
<dbReference type="PANTHER" id="PTHR47540:SF6">
    <property type="entry name" value="ZN(II)2CYS6 TRANSCRIPTION FACTOR (EUROFUNG)"/>
    <property type="match status" value="1"/>
</dbReference>
<reference evidence="9" key="1">
    <citation type="submission" date="2023-06" db="EMBL/GenBank/DDBJ databases">
        <title>Genome-scale phylogeny and comparative genomics of the fungal order Sordariales.</title>
        <authorList>
            <consortium name="Lawrence Berkeley National Laboratory"/>
            <person name="Hensen N."/>
            <person name="Bonometti L."/>
            <person name="Westerberg I."/>
            <person name="Brannstrom I.O."/>
            <person name="Guillou S."/>
            <person name="Cros-Aarteil S."/>
            <person name="Calhoun S."/>
            <person name="Haridas S."/>
            <person name="Kuo A."/>
            <person name="Mondo S."/>
            <person name="Pangilinan J."/>
            <person name="Riley R."/>
            <person name="Labutti K."/>
            <person name="Andreopoulos B."/>
            <person name="Lipzen A."/>
            <person name="Chen C."/>
            <person name="Yanf M."/>
            <person name="Daum C."/>
            <person name="Ng V."/>
            <person name="Clum A."/>
            <person name="Steindorff A."/>
            <person name="Ohm R."/>
            <person name="Martin F."/>
            <person name="Silar P."/>
            <person name="Natvig D."/>
            <person name="Lalanne C."/>
            <person name="Gautier V."/>
            <person name="Ament-Velasquez S.L."/>
            <person name="Kruys A."/>
            <person name="Hutchinson M.I."/>
            <person name="Powell A.J."/>
            <person name="Barry K."/>
            <person name="Miller A.N."/>
            <person name="Grigoriev I.V."/>
            <person name="Debuchy R."/>
            <person name="Gladieux P."/>
            <person name="Thoren M.H."/>
            <person name="Johannesson H."/>
        </authorList>
    </citation>
    <scope>NUCLEOTIDE SEQUENCE</scope>
    <source>
        <strain evidence="9">CBS 606.72</strain>
    </source>
</reference>
<accession>A0AA39TTM4</accession>
<evidence type="ECO:0000313" key="9">
    <source>
        <dbReference type="EMBL" id="KAK0612152.1"/>
    </source>
</evidence>
<evidence type="ECO:0000256" key="7">
    <source>
        <dbReference type="SAM" id="MobiDB-lite"/>
    </source>
</evidence>
<dbReference type="GO" id="GO:0043565">
    <property type="term" value="F:sequence-specific DNA binding"/>
    <property type="evidence" value="ECO:0007669"/>
    <property type="project" value="TreeGrafter"/>
</dbReference>
<dbReference type="Proteomes" id="UP001175000">
    <property type="component" value="Unassembled WGS sequence"/>
</dbReference>
<keyword evidence="5" id="KW-0804">Transcription</keyword>
<dbReference type="SUPFAM" id="SSF57701">
    <property type="entry name" value="Zn2/Cys6 DNA-binding domain"/>
    <property type="match status" value="1"/>
</dbReference>
<dbReference type="GO" id="GO:0045944">
    <property type="term" value="P:positive regulation of transcription by RNA polymerase II"/>
    <property type="evidence" value="ECO:0007669"/>
    <property type="project" value="TreeGrafter"/>
</dbReference>
<dbReference type="PROSITE" id="PS00463">
    <property type="entry name" value="ZN2_CY6_FUNGAL_1"/>
    <property type="match status" value="1"/>
</dbReference>
<proteinExistence type="predicted"/>
<protein>
    <submittedName>
        <fullName evidence="9">Fungal-specific transcription factor domain-containing protein</fullName>
    </submittedName>
</protein>
<keyword evidence="6" id="KW-0539">Nucleus</keyword>
<dbReference type="PANTHER" id="PTHR47540">
    <property type="entry name" value="THIAMINE REPRESSIBLE GENES REGULATORY PROTEIN THI5"/>
    <property type="match status" value="1"/>
</dbReference>
<dbReference type="InterPro" id="IPR001138">
    <property type="entry name" value="Zn2Cys6_DnaBD"/>
</dbReference>
<evidence type="ECO:0000256" key="6">
    <source>
        <dbReference type="ARBA" id="ARBA00023242"/>
    </source>
</evidence>
<keyword evidence="3" id="KW-0805">Transcription regulation</keyword>
<keyword evidence="2" id="KW-0479">Metal-binding</keyword>
<keyword evidence="10" id="KW-1185">Reference proteome</keyword>
<organism evidence="9 10">
    <name type="scientific">Immersiella caudata</name>
    <dbReference type="NCBI Taxonomy" id="314043"/>
    <lineage>
        <taxon>Eukaryota</taxon>
        <taxon>Fungi</taxon>
        <taxon>Dikarya</taxon>
        <taxon>Ascomycota</taxon>
        <taxon>Pezizomycotina</taxon>
        <taxon>Sordariomycetes</taxon>
        <taxon>Sordariomycetidae</taxon>
        <taxon>Sordariales</taxon>
        <taxon>Lasiosphaeriaceae</taxon>
        <taxon>Immersiella</taxon>
    </lineage>
</organism>
<name>A0AA39TTM4_9PEZI</name>
<evidence type="ECO:0000256" key="2">
    <source>
        <dbReference type="ARBA" id="ARBA00022723"/>
    </source>
</evidence>
<dbReference type="GO" id="GO:0000981">
    <property type="term" value="F:DNA-binding transcription factor activity, RNA polymerase II-specific"/>
    <property type="evidence" value="ECO:0007669"/>
    <property type="project" value="InterPro"/>
</dbReference>
<dbReference type="InterPro" id="IPR051711">
    <property type="entry name" value="Stress_Response_Reg"/>
</dbReference>
<dbReference type="EMBL" id="JAULSU010000007">
    <property type="protein sequence ID" value="KAK0612152.1"/>
    <property type="molecule type" value="Genomic_DNA"/>
</dbReference>
<comment type="subcellular location">
    <subcellularLocation>
        <location evidence="1">Nucleus</location>
    </subcellularLocation>
</comment>
<gene>
    <name evidence="9" type="ORF">B0T14DRAFT_571980</name>
</gene>
<sequence length="774" mass="85985">MSAKPSATPVSDGVAREESEETRPECQDGGPSLAGENDDGFPRRKRTSRACDSCRLKKVKCNGQQPCQHCVGYGAARCTFDKPSHRRKANPVLQGVRALEGKLQRARLLLRELMPPSDPRFAQLDFALSHEAAPPQTPVEVDRAGPAAEDERFIPLVEGIGELDLGDDGKWDYHGLSSGAAYFGRIMKDFPELLSHDPRTPFLPQAPRPYMALPLGSLENFTPGLGAHQCYYELPPQDLARTLCEYSLSCATCVLRTVHIPSFYQRFDHLYNTALPSQAYDAEHRRFQGLLYAVLALGSMYDVDEKDPTNPNHYAVAMDRGFKFYISARLCLDDLTECGDMTTLQALVFITLFLQATANLRACHTFVGIAVRSALRMGLHRHLPHARMSPIEVETRRRVFHVIRQMDIYLSTTLGLPLLLQDKDIDQPLPTEVDDGYITEYAILSPPPSTPSLFQAFNAHAKLIKILAKVVEHLYPPIGIGGGASDVTYMISFTRIKETELDLYNWMEQLPLAWRPGPGSDIQVTRIQVLLRFQYAHVQMMLYRPFLRRPSVQDTPDQLTEVTQACQATGISVCRNIIHIGLEVRKQHVLIGPHWFMMYTEFLAVVSLILYVLNNPTGPTCVDILRDAQLGRAAIRDLTQRSLPADRMAVALDSLFAKLPDSLAPISAVMPNDVPEIHVSSFDTQGGIGGTETFGSDQQPNAGLAASVPSPDARMFTPEDPFAYPHLEEFGTVETNEANVVPDSTQLPLFPDLCGVTEAQLLDPLELMIRDPSP</sequence>
<dbReference type="SMART" id="SM00066">
    <property type="entry name" value="GAL4"/>
    <property type="match status" value="1"/>
</dbReference>